<evidence type="ECO:0000256" key="5">
    <source>
        <dbReference type="PIRSR" id="PIRSR000097-2"/>
    </source>
</evidence>
<name>A0A5Q0GQ34_SACSY</name>
<evidence type="ECO:0000256" key="2">
    <source>
        <dbReference type="ARBA" id="ARBA00022857"/>
    </source>
</evidence>
<dbReference type="InterPro" id="IPR023210">
    <property type="entry name" value="NADP_OxRdtase_dom"/>
</dbReference>
<keyword evidence="9" id="KW-1185">Reference proteome</keyword>
<dbReference type="PANTHER" id="PTHR43827:SF3">
    <property type="entry name" value="NADP-DEPENDENT OXIDOREDUCTASE DOMAIN-CONTAINING PROTEIN"/>
    <property type="match status" value="1"/>
</dbReference>
<evidence type="ECO:0000259" key="7">
    <source>
        <dbReference type="Pfam" id="PF00248"/>
    </source>
</evidence>
<keyword evidence="2" id="KW-0521">NADP</keyword>
<evidence type="ECO:0000256" key="6">
    <source>
        <dbReference type="PIRSR" id="PIRSR000097-3"/>
    </source>
</evidence>
<dbReference type="InterPro" id="IPR018170">
    <property type="entry name" value="Aldo/ket_reductase_CS"/>
</dbReference>
<feature type="active site" description="Proton donor" evidence="4">
    <location>
        <position position="43"/>
    </location>
</feature>
<protein>
    <submittedName>
        <fullName evidence="8">Aldo/keto reductase</fullName>
    </submittedName>
</protein>
<dbReference type="GO" id="GO:0016616">
    <property type="term" value="F:oxidoreductase activity, acting on the CH-OH group of donors, NAD or NADP as acceptor"/>
    <property type="evidence" value="ECO:0007669"/>
    <property type="project" value="UniProtKB-ARBA"/>
</dbReference>
<dbReference type="OrthoDB" id="9804790at2"/>
<dbReference type="InterPro" id="IPR020471">
    <property type="entry name" value="AKR"/>
</dbReference>
<dbReference type="RefSeq" id="WP_033433409.1">
    <property type="nucleotide sequence ID" value="NZ_CP034550.1"/>
</dbReference>
<dbReference type="EMBL" id="CP034550">
    <property type="protein sequence ID" value="QFZ16216.1"/>
    <property type="molecule type" value="Genomic_DNA"/>
</dbReference>
<evidence type="ECO:0000256" key="1">
    <source>
        <dbReference type="ARBA" id="ARBA00007905"/>
    </source>
</evidence>
<feature type="site" description="Lowers pKa of active site Tyr" evidence="6">
    <location>
        <position position="68"/>
    </location>
</feature>
<feature type="domain" description="NADP-dependent oxidoreductase" evidence="7">
    <location>
        <begin position="10"/>
        <end position="249"/>
    </location>
</feature>
<evidence type="ECO:0000313" key="9">
    <source>
        <dbReference type="Proteomes" id="UP000325787"/>
    </source>
</evidence>
<dbReference type="Gene3D" id="3.20.20.100">
    <property type="entry name" value="NADP-dependent oxidoreductase domain"/>
    <property type="match status" value="1"/>
</dbReference>
<evidence type="ECO:0000313" key="8">
    <source>
        <dbReference type="EMBL" id="QFZ16216.1"/>
    </source>
</evidence>
<dbReference type="CDD" id="cd19071">
    <property type="entry name" value="AKR_AKR1-5-like"/>
    <property type="match status" value="1"/>
</dbReference>
<sequence length="252" mass="26564">MSLPFTFPALGLGTWQLTGAEAVRTVRTALELGYRHVDTATAYANEEAVGEGIRASGVPRGDLLVVTKFPEEAAGAERRVLRRSLALLGVAHLDLWLLHGPAPDAGRTAAIWRHFVDARAEGLVRAIGVCNFTVGQLDGLTAATGVAPAVNQTAFGPHYFEPGLGPAHAARGVVLEAHSPFSENRMDDPVLVEVAERHGCDTHQVVLGWHRAHGVPVVAKSASPRRLAENLRGVGLALTPAEVAAVDRLGAA</sequence>
<dbReference type="Proteomes" id="UP000325787">
    <property type="component" value="Chromosome"/>
</dbReference>
<gene>
    <name evidence="8" type="ORF">EKG83_00955</name>
</gene>
<feature type="binding site" evidence="5">
    <location>
        <position position="99"/>
    </location>
    <ligand>
        <name>substrate</name>
    </ligand>
</feature>
<proteinExistence type="inferred from homology"/>
<comment type="similarity">
    <text evidence="1">Belongs to the aldo/keto reductase family.</text>
</comment>
<organism evidence="8 9">
    <name type="scientific">Saccharothrix syringae</name>
    <name type="common">Nocardiopsis syringae</name>
    <dbReference type="NCBI Taxonomy" id="103733"/>
    <lineage>
        <taxon>Bacteria</taxon>
        <taxon>Bacillati</taxon>
        <taxon>Actinomycetota</taxon>
        <taxon>Actinomycetes</taxon>
        <taxon>Pseudonocardiales</taxon>
        <taxon>Pseudonocardiaceae</taxon>
        <taxon>Saccharothrix</taxon>
    </lineage>
</organism>
<evidence type="ECO:0000256" key="4">
    <source>
        <dbReference type="PIRSR" id="PIRSR000097-1"/>
    </source>
</evidence>
<dbReference type="Pfam" id="PF00248">
    <property type="entry name" value="Aldo_ket_red"/>
    <property type="match status" value="1"/>
</dbReference>
<keyword evidence="3" id="KW-0560">Oxidoreductase</keyword>
<accession>A0A5Q0GQ34</accession>
<dbReference type="PIRSF" id="PIRSF000097">
    <property type="entry name" value="AKR"/>
    <property type="match status" value="1"/>
</dbReference>
<dbReference type="InterPro" id="IPR036812">
    <property type="entry name" value="NAD(P)_OxRdtase_dom_sf"/>
</dbReference>
<dbReference type="KEGG" id="ssyi:EKG83_00955"/>
<dbReference type="PRINTS" id="PR00069">
    <property type="entry name" value="ALDKETRDTASE"/>
</dbReference>
<dbReference type="PROSITE" id="PS00062">
    <property type="entry name" value="ALDOKETO_REDUCTASE_2"/>
    <property type="match status" value="1"/>
</dbReference>
<reference evidence="9" key="1">
    <citation type="journal article" date="2021" name="Curr. Microbiol.">
        <title>Complete genome of nocamycin-producing strain Saccharothrix syringae NRRL B-16468 reveals the biosynthetic potential for secondary metabolites.</title>
        <authorList>
            <person name="Mo X."/>
            <person name="Yang S."/>
        </authorList>
    </citation>
    <scope>NUCLEOTIDE SEQUENCE [LARGE SCALE GENOMIC DNA]</scope>
    <source>
        <strain evidence="9">ATCC 51364 / DSM 43886 / JCM 6844 / KCTC 9398 / NBRC 14523 / NRRL B-16468 / INA 2240</strain>
    </source>
</reference>
<dbReference type="PANTHER" id="PTHR43827">
    <property type="entry name" value="2,5-DIKETO-D-GLUCONIC ACID REDUCTASE"/>
    <property type="match status" value="1"/>
</dbReference>
<dbReference type="SUPFAM" id="SSF51430">
    <property type="entry name" value="NAD(P)-linked oxidoreductase"/>
    <property type="match status" value="1"/>
</dbReference>
<evidence type="ECO:0000256" key="3">
    <source>
        <dbReference type="ARBA" id="ARBA00023002"/>
    </source>
</evidence>
<dbReference type="AlphaFoldDB" id="A0A5Q0GQ34"/>
<dbReference type="PROSITE" id="PS00798">
    <property type="entry name" value="ALDOKETO_REDUCTASE_1"/>
    <property type="match status" value="1"/>
</dbReference>